<dbReference type="InterPro" id="IPR003736">
    <property type="entry name" value="PAAI_dom"/>
</dbReference>
<dbReference type="eggNOG" id="COG2050">
    <property type="taxonomic scope" value="Bacteria"/>
</dbReference>
<dbReference type="RefSeq" id="WP_013515356.1">
    <property type="nucleotide sequence ID" value="NC_014844.1"/>
</dbReference>
<sequence>MSTEDIKTLLETKNRFAALLGIAITDMGDGAATCVMPVRPEHGNLYGTVNAGAIYGLAETAFGAAALSRGQAVVAVNLTIAYVRPATGATLTARAEELSAGRLMVTYSVKVFDETGGLVADVQAMGYNTGKALMELG</sequence>
<dbReference type="InterPro" id="IPR029069">
    <property type="entry name" value="HotDog_dom_sf"/>
</dbReference>
<evidence type="ECO:0000313" key="3">
    <source>
        <dbReference type="EMBL" id="ADU63444.1"/>
    </source>
</evidence>
<dbReference type="InterPro" id="IPR006683">
    <property type="entry name" value="Thioestr_dom"/>
</dbReference>
<evidence type="ECO:0000256" key="1">
    <source>
        <dbReference type="ARBA" id="ARBA00022801"/>
    </source>
</evidence>
<dbReference type="PANTHER" id="PTHR42856:SF1">
    <property type="entry name" value="ACYL-COENZYME A THIOESTERASE PAAI"/>
    <property type="match status" value="1"/>
</dbReference>
<dbReference type="CDD" id="cd03443">
    <property type="entry name" value="PaaI_thioesterase"/>
    <property type="match status" value="1"/>
</dbReference>
<proteinExistence type="predicted"/>
<keyword evidence="1" id="KW-0378">Hydrolase</keyword>
<dbReference type="NCBIfam" id="TIGR00369">
    <property type="entry name" value="unchar_dom_1"/>
    <property type="match status" value="1"/>
</dbReference>
<accession>E6VUD7</accession>
<keyword evidence="4" id="KW-1185">Reference proteome</keyword>
<dbReference type="InterPro" id="IPR052723">
    <property type="entry name" value="Acyl-CoA_thioesterase_PaaI"/>
</dbReference>
<dbReference type="GO" id="GO:0016289">
    <property type="term" value="F:acyl-CoA hydrolase activity"/>
    <property type="evidence" value="ECO:0007669"/>
    <property type="project" value="UniProtKB-ARBA"/>
</dbReference>
<reference evidence="3 4" key="2">
    <citation type="journal article" date="2014" name="Genome Announc.">
        <title>Complete Genome Sequence of the Subsurface, Mesophilic Sulfate-Reducing Bacterium Desulfovibrio aespoeensis Aspo-2.</title>
        <authorList>
            <person name="Pedersen K."/>
            <person name="Bengtsson A."/>
            <person name="Edlund J."/>
            <person name="Rabe L."/>
            <person name="Hazen T."/>
            <person name="Chakraborty R."/>
            <person name="Goodwin L."/>
            <person name="Shapiro N."/>
        </authorList>
    </citation>
    <scope>NUCLEOTIDE SEQUENCE [LARGE SCALE GENOMIC DNA]</scope>
    <source>
        <strain evidence="4">ATCC 700646 / DSM 10631 / Aspo-2</strain>
    </source>
</reference>
<dbReference type="HOGENOM" id="CLU_089876_11_2_7"/>
<evidence type="ECO:0000313" key="4">
    <source>
        <dbReference type="Proteomes" id="UP000002191"/>
    </source>
</evidence>
<dbReference type="STRING" id="643562.Daes_2439"/>
<feature type="domain" description="Thioesterase" evidence="2">
    <location>
        <begin position="46"/>
        <end position="120"/>
    </location>
</feature>
<reference evidence="4" key="1">
    <citation type="submission" date="2010-12" db="EMBL/GenBank/DDBJ databases">
        <title>Complete sequence of Desulfovibrio aespoeensis Aspo-2.</title>
        <authorList>
            <consortium name="US DOE Joint Genome Institute"/>
            <person name="Lucas S."/>
            <person name="Copeland A."/>
            <person name="Lapidus A."/>
            <person name="Cheng J.-F."/>
            <person name="Goodwin L."/>
            <person name="Pitluck S."/>
            <person name="Chertkov O."/>
            <person name="Misra M."/>
            <person name="Detter J.C."/>
            <person name="Han C."/>
            <person name="Tapia R."/>
            <person name="Land M."/>
            <person name="Hauser L."/>
            <person name="Kyrpides N."/>
            <person name="Ivanova N."/>
            <person name="Ovchinnikova G."/>
            <person name="Pedersen K."/>
            <person name="Jagevall S."/>
            <person name="Hazen T."/>
            <person name="Woyke T."/>
        </authorList>
    </citation>
    <scope>NUCLEOTIDE SEQUENCE [LARGE SCALE GENOMIC DNA]</scope>
    <source>
        <strain evidence="4">ATCC 700646 / DSM 10631 / Aspo-2</strain>
    </source>
</reference>
<dbReference type="OrthoDB" id="32575at2"/>
<evidence type="ECO:0000259" key="2">
    <source>
        <dbReference type="Pfam" id="PF03061"/>
    </source>
</evidence>
<dbReference type="KEGG" id="das:Daes_2439"/>
<organism evidence="3 4">
    <name type="scientific">Pseudodesulfovibrio aespoeensis (strain ATCC 700646 / DSM 10631 / Aspo-2)</name>
    <name type="common">Desulfovibrio aespoeensis</name>
    <dbReference type="NCBI Taxonomy" id="643562"/>
    <lineage>
        <taxon>Bacteria</taxon>
        <taxon>Pseudomonadati</taxon>
        <taxon>Thermodesulfobacteriota</taxon>
        <taxon>Desulfovibrionia</taxon>
        <taxon>Desulfovibrionales</taxon>
        <taxon>Desulfovibrionaceae</taxon>
    </lineage>
</organism>
<dbReference type="Pfam" id="PF03061">
    <property type="entry name" value="4HBT"/>
    <property type="match status" value="1"/>
</dbReference>
<dbReference type="PANTHER" id="PTHR42856">
    <property type="entry name" value="ACYL-COENZYME A THIOESTERASE PAAI"/>
    <property type="match status" value="1"/>
</dbReference>
<dbReference type="SUPFAM" id="SSF54637">
    <property type="entry name" value="Thioesterase/thiol ester dehydrase-isomerase"/>
    <property type="match status" value="1"/>
</dbReference>
<protein>
    <submittedName>
        <fullName evidence="3">Thioesterase superfamily protein</fullName>
    </submittedName>
</protein>
<dbReference type="EMBL" id="CP002431">
    <property type="protein sequence ID" value="ADU63444.1"/>
    <property type="molecule type" value="Genomic_DNA"/>
</dbReference>
<dbReference type="Proteomes" id="UP000002191">
    <property type="component" value="Chromosome"/>
</dbReference>
<gene>
    <name evidence="3" type="ordered locus">Daes_2439</name>
</gene>
<dbReference type="AlphaFoldDB" id="E6VUD7"/>
<name>E6VUD7_PSEA9</name>
<dbReference type="Gene3D" id="3.10.129.10">
    <property type="entry name" value="Hotdog Thioesterase"/>
    <property type="match status" value="1"/>
</dbReference>